<evidence type="ECO:0000313" key="1">
    <source>
        <dbReference type="Proteomes" id="UP000221080"/>
    </source>
</evidence>
<sequence length="141" mass="15820">MEVPLVVTFAPDEVKQELCYDNLFCSIEGSKPVTLTLAGSCIVLPVANRVLNFVCQVRSQCTQFVILSNNTNQRWCLKPVIEDEYWSALLSLVIESYQQNKAYKITYKPMAMTTDGKKHLGTEQPPKAVSTISREVPCKTS</sequence>
<proteinExistence type="predicted"/>
<reference evidence="1" key="1">
    <citation type="journal article" date="2016" name="Nat. Commun.">
        <title>The channel catfish genome sequence provides insights into the evolution of scale formation in teleosts.</title>
        <authorList>
            <person name="Liu Z."/>
            <person name="Liu S."/>
            <person name="Yao J."/>
            <person name="Bao L."/>
            <person name="Zhang J."/>
            <person name="Li Y."/>
            <person name="Jiang C."/>
            <person name="Sun L."/>
            <person name="Wang R."/>
            <person name="Zhang Y."/>
            <person name="Zhou T."/>
            <person name="Zeng Q."/>
            <person name="Fu Q."/>
            <person name="Gao S."/>
            <person name="Li N."/>
            <person name="Koren S."/>
            <person name="Jiang Y."/>
            <person name="Zimin A."/>
            <person name="Xu P."/>
            <person name="Phillippy A.M."/>
            <person name="Geng X."/>
            <person name="Song L."/>
            <person name="Sun F."/>
            <person name="Li C."/>
            <person name="Wang X."/>
            <person name="Chen A."/>
            <person name="Jin Y."/>
            <person name="Yuan Z."/>
            <person name="Yang Y."/>
            <person name="Tan S."/>
            <person name="Peatman E."/>
            <person name="Lu J."/>
            <person name="Qin Z."/>
            <person name="Dunham R."/>
            <person name="Li Z."/>
            <person name="Sonstegard T."/>
            <person name="Feng J."/>
            <person name="Danzmann R.G."/>
            <person name="Schroeder S."/>
            <person name="Scheffler B."/>
            <person name="Duke M.V."/>
            <person name="Ballard L."/>
            <person name="Kucuktas H."/>
            <person name="Kaltenboeck L."/>
            <person name="Liu H."/>
            <person name="Armbruster J."/>
            <person name="Xie Y."/>
            <person name="Kirby M.L."/>
            <person name="Tian Y."/>
            <person name="Flanagan M.E."/>
            <person name="Mu W."/>
            <person name="Waldbieser G.C."/>
        </authorList>
    </citation>
    <scope>NUCLEOTIDE SEQUENCE [LARGE SCALE GENOMIC DNA]</scope>
    <source>
        <strain evidence="1">SDA103</strain>
    </source>
</reference>
<organism evidence="1 2">
    <name type="scientific">Ictalurus punctatus</name>
    <name type="common">Channel catfish</name>
    <name type="synonym">Silurus punctatus</name>
    <dbReference type="NCBI Taxonomy" id="7998"/>
    <lineage>
        <taxon>Eukaryota</taxon>
        <taxon>Metazoa</taxon>
        <taxon>Chordata</taxon>
        <taxon>Craniata</taxon>
        <taxon>Vertebrata</taxon>
        <taxon>Euteleostomi</taxon>
        <taxon>Actinopterygii</taxon>
        <taxon>Neopterygii</taxon>
        <taxon>Teleostei</taxon>
        <taxon>Ostariophysi</taxon>
        <taxon>Siluriformes</taxon>
        <taxon>Ictaluridae</taxon>
        <taxon>Ictalurus</taxon>
    </lineage>
</organism>
<name>A0A9F7R5Z1_ICTPU</name>
<gene>
    <name evidence="2" type="primary">LOC108263948</name>
</gene>
<dbReference type="RefSeq" id="XP_053534007.1">
    <property type="nucleotide sequence ID" value="XM_053678032.1"/>
</dbReference>
<keyword evidence="1" id="KW-1185">Reference proteome</keyword>
<evidence type="ECO:0000313" key="2">
    <source>
        <dbReference type="RefSeq" id="XP_053534007.1"/>
    </source>
</evidence>
<dbReference type="PANTHER" id="PTHR23053">
    <property type="entry name" value="DLEC1 DELETED IN LUNG AND ESOPHAGEAL CANCER 1"/>
    <property type="match status" value="1"/>
</dbReference>
<dbReference type="GO" id="GO:1904158">
    <property type="term" value="P:axonemal central apparatus assembly"/>
    <property type="evidence" value="ECO:0007669"/>
    <property type="project" value="TreeGrafter"/>
</dbReference>
<protein>
    <submittedName>
        <fullName evidence="2">Hydrocephalus-inducing protein isoform X2</fullName>
    </submittedName>
</protein>
<reference evidence="2" key="2">
    <citation type="submission" date="2025-08" db="UniProtKB">
        <authorList>
            <consortium name="RefSeq"/>
        </authorList>
    </citation>
    <scope>IDENTIFICATION</scope>
    <source>
        <tissue evidence="2">Blood</tissue>
    </source>
</reference>
<accession>A0A9F7R5Z1</accession>
<dbReference type="Proteomes" id="UP000221080">
    <property type="component" value="Chromosome 4"/>
</dbReference>
<dbReference type="AlphaFoldDB" id="A0A9F7R5Z1"/>
<dbReference type="PANTHER" id="PTHR23053:SF0">
    <property type="entry name" value="HYDROCEPHALUS-INDUCING PROTEIN HOMOLOG"/>
    <property type="match status" value="1"/>
</dbReference>
<dbReference type="InterPro" id="IPR033305">
    <property type="entry name" value="Hydin-like"/>
</dbReference>
<dbReference type="GO" id="GO:0003341">
    <property type="term" value="P:cilium movement"/>
    <property type="evidence" value="ECO:0007669"/>
    <property type="project" value="TreeGrafter"/>
</dbReference>
<dbReference type="GeneID" id="108263948"/>
<dbReference type="GO" id="GO:0005930">
    <property type="term" value="C:axoneme"/>
    <property type="evidence" value="ECO:0007669"/>
    <property type="project" value="TreeGrafter"/>
</dbReference>